<dbReference type="PANTHER" id="PTHR44379:SF2">
    <property type="entry name" value="BLR6218 PROTEIN"/>
    <property type="match status" value="1"/>
</dbReference>
<dbReference type="Proteomes" id="UP000662873">
    <property type="component" value="Chromosome"/>
</dbReference>
<dbReference type="InterPro" id="IPR002888">
    <property type="entry name" value="2Fe-2S-bd"/>
</dbReference>
<evidence type="ECO:0000256" key="4">
    <source>
        <dbReference type="ARBA" id="ARBA00023004"/>
    </source>
</evidence>
<dbReference type="CDD" id="cd00207">
    <property type="entry name" value="fer2"/>
    <property type="match status" value="1"/>
</dbReference>
<organism evidence="7 8">
    <name type="scientific">Candidatus Nitrosymbiomonas proteolyticus</name>
    <dbReference type="NCBI Taxonomy" id="2608984"/>
    <lineage>
        <taxon>Bacteria</taxon>
        <taxon>Bacillati</taxon>
        <taxon>Armatimonadota</taxon>
        <taxon>Armatimonadota incertae sedis</taxon>
        <taxon>Candidatus Nitrosymbiomonas</taxon>
    </lineage>
</organism>
<dbReference type="Pfam" id="PF00111">
    <property type="entry name" value="Fer2"/>
    <property type="match status" value="1"/>
</dbReference>
<dbReference type="GO" id="GO:0016491">
    <property type="term" value="F:oxidoreductase activity"/>
    <property type="evidence" value="ECO:0007669"/>
    <property type="project" value="UniProtKB-KW"/>
</dbReference>
<sequence length="152" mass="16595">MAKFKLNVNGRSHEIDVDPEMPLLWALRDHVAVKSPKYSCGVGMCAACTVLIDGEALRSCVVPVSEVKDQKIVTLEGLSSDGSHPVQKAWMEEDVPQCGYCQAGHILSAVALLSKKPSPTDQDIDAQMGGNICRCGTYERMRRAIHRAAKEK</sequence>
<evidence type="ECO:0000313" key="7">
    <source>
        <dbReference type="EMBL" id="BBO24587.1"/>
    </source>
</evidence>
<dbReference type="PROSITE" id="PS00197">
    <property type="entry name" value="2FE2S_FER_1"/>
    <property type="match status" value="1"/>
</dbReference>
<dbReference type="AlphaFoldDB" id="A0A809S606"/>
<gene>
    <name evidence="7" type="ORF">NPRO_21820</name>
</gene>
<dbReference type="Gene3D" id="1.10.150.120">
    <property type="entry name" value="[2Fe-2S]-binding domain"/>
    <property type="match status" value="1"/>
</dbReference>
<dbReference type="PROSITE" id="PS51085">
    <property type="entry name" value="2FE2S_FER_2"/>
    <property type="match status" value="1"/>
</dbReference>
<dbReference type="InterPro" id="IPR051452">
    <property type="entry name" value="Diverse_Oxidoreductases"/>
</dbReference>
<keyword evidence="5" id="KW-0411">Iron-sulfur</keyword>
<feature type="domain" description="2Fe-2S ferredoxin-type" evidence="6">
    <location>
        <begin position="2"/>
        <end position="78"/>
    </location>
</feature>
<dbReference type="GO" id="GO:0046872">
    <property type="term" value="F:metal ion binding"/>
    <property type="evidence" value="ECO:0007669"/>
    <property type="project" value="UniProtKB-KW"/>
</dbReference>
<dbReference type="InterPro" id="IPR001041">
    <property type="entry name" value="2Fe-2S_ferredoxin-type"/>
</dbReference>
<name>A0A809S606_9BACT</name>
<dbReference type="Gene3D" id="3.10.20.30">
    <property type="match status" value="1"/>
</dbReference>
<proteinExistence type="predicted"/>
<keyword evidence="4" id="KW-0408">Iron</keyword>
<protein>
    <submittedName>
        <fullName evidence="7">(2Fe-2S)-binding protein</fullName>
    </submittedName>
</protein>
<keyword evidence="2" id="KW-0479">Metal-binding</keyword>
<reference evidence="7" key="1">
    <citation type="journal article" name="DNA Res.">
        <title>The physiological potential of anammox bacteria as revealed by their core genome structure.</title>
        <authorList>
            <person name="Okubo T."/>
            <person name="Toyoda A."/>
            <person name="Fukuhara K."/>
            <person name="Uchiyama I."/>
            <person name="Harigaya Y."/>
            <person name="Kuroiwa M."/>
            <person name="Suzuki T."/>
            <person name="Murakami Y."/>
            <person name="Suwa Y."/>
            <person name="Takami H."/>
        </authorList>
    </citation>
    <scope>NUCLEOTIDE SEQUENCE</scope>
    <source>
        <strain evidence="7">317325-2</strain>
    </source>
</reference>
<dbReference type="SUPFAM" id="SSF54292">
    <property type="entry name" value="2Fe-2S ferredoxin-like"/>
    <property type="match status" value="1"/>
</dbReference>
<evidence type="ECO:0000256" key="2">
    <source>
        <dbReference type="ARBA" id="ARBA00022723"/>
    </source>
</evidence>
<evidence type="ECO:0000256" key="1">
    <source>
        <dbReference type="ARBA" id="ARBA00022714"/>
    </source>
</evidence>
<evidence type="ECO:0000256" key="5">
    <source>
        <dbReference type="ARBA" id="ARBA00023014"/>
    </source>
</evidence>
<evidence type="ECO:0000313" key="8">
    <source>
        <dbReference type="Proteomes" id="UP000662873"/>
    </source>
</evidence>
<keyword evidence="3" id="KW-0560">Oxidoreductase</keyword>
<evidence type="ECO:0000256" key="3">
    <source>
        <dbReference type="ARBA" id="ARBA00023002"/>
    </source>
</evidence>
<dbReference type="InterPro" id="IPR006058">
    <property type="entry name" value="2Fe2S_fd_BS"/>
</dbReference>
<dbReference type="EMBL" id="AP021858">
    <property type="protein sequence ID" value="BBO24587.1"/>
    <property type="molecule type" value="Genomic_DNA"/>
</dbReference>
<dbReference type="SUPFAM" id="SSF47741">
    <property type="entry name" value="CO dehydrogenase ISP C-domain like"/>
    <property type="match status" value="1"/>
</dbReference>
<dbReference type="InterPro" id="IPR036884">
    <property type="entry name" value="2Fe-2S-bd_dom_sf"/>
</dbReference>
<keyword evidence="1" id="KW-0001">2Fe-2S</keyword>
<dbReference type="PANTHER" id="PTHR44379">
    <property type="entry name" value="OXIDOREDUCTASE WITH IRON-SULFUR SUBUNIT"/>
    <property type="match status" value="1"/>
</dbReference>
<accession>A0A809S606</accession>
<dbReference type="GO" id="GO:0051537">
    <property type="term" value="F:2 iron, 2 sulfur cluster binding"/>
    <property type="evidence" value="ECO:0007669"/>
    <property type="project" value="UniProtKB-KW"/>
</dbReference>
<dbReference type="InterPro" id="IPR012675">
    <property type="entry name" value="Beta-grasp_dom_sf"/>
</dbReference>
<dbReference type="InterPro" id="IPR036010">
    <property type="entry name" value="2Fe-2S_ferredoxin-like_sf"/>
</dbReference>
<dbReference type="KEGG" id="npy:NPRO_21820"/>
<dbReference type="Pfam" id="PF01799">
    <property type="entry name" value="Fer2_2"/>
    <property type="match status" value="1"/>
</dbReference>
<evidence type="ECO:0000259" key="6">
    <source>
        <dbReference type="PROSITE" id="PS51085"/>
    </source>
</evidence>